<proteinExistence type="predicted"/>
<dbReference type="Pfam" id="PF00563">
    <property type="entry name" value="EAL"/>
    <property type="match status" value="1"/>
</dbReference>
<dbReference type="SUPFAM" id="SSF55073">
    <property type="entry name" value="Nucleotide cyclase"/>
    <property type="match status" value="1"/>
</dbReference>
<dbReference type="SMART" id="SM00267">
    <property type="entry name" value="GGDEF"/>
    <property type="match status" value="1"/>
</dbReference>
<feature type="domain" description="EAL" evidence="1">
    <location>
        <begin position="345"/>
        <end position="604"/>
    </location>
</feature>
<dbReference type="SMART" id="SM00052">
    <property type="entry name" value="EAL"/>
    <property type="match status" value="1"/>
</dbReference>
<comment type="caution">
    <text evidence="3">The sequence shown here is derived from an EMBL/GenBank/DDBJ whole genome shotgun (WGS) entry which is preliminary data.</text>
</comment>
<dbReference type="Pfam" id="PF00990">
    <property type="entry name" value="GGDEF"/>
    <property type="match status" value="1"/>
</dbReference>
<dbReference type="EMBL" id="JRWP01000004">
    <property type="protein sequence ID" value="KGY10245.1"/>
    <property type="molecule type" value="Genomic_DNA"/>
</dbReference>
<dbReference type="CDD" id="cd01948">
    <property type="entry name" value="EAL"/>
    <property type="match status" value="1"/>
</dbReference>
<sequence length="613" mass="69347">MARNTMIAPSIDLDVINKTLSLDGAELLNNVTLVLHQNYSSFCTCLIEVDRFKTKATTLSFACENQLQPPFAYALTATPCATVTNTELDHVLYENEVVKRFPHDVYLKENGIKSYLGVPLRSETGEVLGVLLSSFTRELHDVEEMIYHHKLFANVVVHSLRAKWLSARSDSLVNQLSFEVSHDNLTGLLNRSFLADKLERLTEIGTTPFTLAYIDIDNFKSINDLYGNYIGDQIIKFVAKTIEETVHDKQLAFRIAGDEFAFISLSGDPFEVCNRIIDRLEQGYQDPAHTIRVKVSIGLARYSAHSLNADQIMLNASLALKEGKQSRHLSIQCYDTHLSAQYYRRAMIIDALRNELDPTTRDNEIYVVTQPIVSRHSEQWNYFEVLARWNSQALGAISPLEFIEAAEQSGLIIELGERIVELACAAKQKLEKGLGHKVKLALNCSAYEITNAKRYLEHLLETIEHYGFKPEEFTIELTETVLLSRTKEVKIILDKLRLLGFTVALDDFGTGYSSLNYIHSYPIDCIKIDATFIRNMLTNETSESVVWLIIQLANRLQVSLVAEGVEDQQALDKLYAMGCEQIQGYYFARPALPEEIIEMQSALLDKQQHVSNG</sequence>
<accession>A0A0A5I118</accession>
<dbReference type="InterPro" id="IPR000160">
    <property type="entry name" value="GGDEF_dom"/>
</dbReference>
<evidence type="ECO:0000259" key="1">
    <source>
        <dbReference type="PROSITE" id="PS50883"/>
    </source>
</evidence>
<dbReference type="Gene3D" id="3.30.70.270">
    <property type="match status" value="1"/>
</dbReference>
<dbReference type="InterPro" id="IPR029787">
    <property type="entry name" value="Nucleotide_cyclase"/>
</dbReference>
<dbReference type="InterPro" id="IPR050706">
    <property type="entry name" value="Cyclic-di-GMP_PDE-like"/>
</dbReference>
<dbReference type="PANTHER" id="PTHR33121:SF79">
    <property type="entry name" value="CYCLIC DI-GMP PHOSPHODIESTERASE PDED-RELATED"/>
    <property type="match status" value="1"/>
</dbReference>
<dbReference type="RefSeq" id="WP_038188536.1">
    <property type="nucleotide sequence ID" value="NZ_JRWP01000004.1"/>
</dbReference>
<dbReference type="InterPro" id="IPR035919">
    <property type="entry name" value="EAL_sf"/>
</dbReference>
<dbReference type="PANTHER" id="PTHR33121">
    <property type="entry name" value="CYCLIC DI-GMP PHOSPHODIESTERASE PDEF"/>
    <property type="match status" value="1"/>
</dbReference>
<reference evidence="3 4" key="1">
    <citation type="submission" date="2014-10" db="EMBL/GenBank/DDBJ databases">
        <title>Genome sequencing of Vibrio sinaloensis T08.</title>
        <authorList>
            <person name="Chan K.-G."/>
            <person name="Mohamad N.I."/>
        </authorList>
    </citation>
    <scope>NUCLEOTIDE SEQUENCE [LARGE SCALE GENOMIC DNA]</scope>
    <source>
        <strain evidence="3 4">T08</strain>
    </source>
</reference>
<dbReference type="InterPro" id="IPR029016">
    <property type="entry name" value="GAF-like_dom_sf"/>
</dbReference>
<dbReference type="Gene3D" id="3.30.450.40">
    <property type="match status" value="1"/>
</dbReference>
<dbReference type="InterPro" id="IPR003018">
    <property type="entry name" value="GAF"/>
</dbReference>
<gene>
    <name evidence="3" type="ORF">NM06_04870</name>
</gene>
<dbReference type="SUPFAM" id="SSF141868">
    <property type="entry name" value="EAL domain-like"/>
    <property type="match status" value="1"/>
</dbReference>
<dbReference type="InterPro" id="IPR043128">
    <property type="entry name" value="Rev_trsase/Diguanyl_cyclase"/>
</dbReference>
<name>A0A0A5I118_PHOS4</name>
<evidence type="ECO:0000313" key="3">
    <source>
        <dbReference type="EMBL" id="KGY10245.1"/>
    </source>
</evidence>
<dbReference type="InterPro" id="IPR001633">
    <property type="entry name" value="EAL_dom"/>
</dbReference>
<dbReference type="PROSITE" id="PS50887">
    <property type="entry name" value="GGDEF"/>
    <property type="match status" value="1"/>
</dbReference>
<dbReference type="PROSITE" id="PS50883">
    <property type="entry name" value="EAL"/>
    <property type="match status" value="1"/>
</dbReference>
<dbReference type="OrthoDB" id="9787514at2"/>
<dbReference type="Gene3D" id="3.20.20.450">
    <property type="entry name" value="EAL domain"/>
    <property type="match status" value="1"/>
</dbReference>
<dbReference type="NCBIfam" id="TIGR00254">
    <property type="entry name" value="GGDEF"/>
    <property type="match status" value="1"/>
</dbReference>
<dbReference type="STRING" id="379097.SE23_05550"/>
<evidence type="ECO:0000313" key="4">
    <source>
        <dbReference type="Proteomes" id="UP000030451"/>
    </source>
</evidence>
<organism evidence="3 4">
    <name type="scientific">Photobacterium sp. (strain ATCC 43367)</name>
    <dbReference type="NCBI Taxonomy" id="379097"/>
    <lineage>
        <taxon>Bacteria</taxon>
        <taxon>Pseudomonadati</taxon>
        <taxon>Pseudomonadota</taxon>
        <taxon>Gammaproteobacteria</taxon>
        <taxon>Vibrionales</taxon>
        <taxon>Vibrionaceae</taxon>
        <taxon>Vibrio</taxon>
        <taxon>Vibrio oreintalis group</taxon>
    </lineage>
</organism>
<evidence type="ECO:0000259" key="2">
    <source>
        <dbReference type="PROSITE" id="PS50887"/>
    </source>
</evidence>
<dbReference type="Proteomes" id="UP000030451">
    <property type="component" value="Unassembled WGS sequence"/>
</dbReference>
<dbReference type="SUPFAM" id="SSF55781">
    <property type="entry name" value="GAF domain-like"/>
    <property type="match status" value="1"/>
</dbReference>
<dbReference type="GO" id="GO:0071111">
    <property type="term" value="F:cyclic-guanylate-specific phosphodiesterase activity"/>
    <property type="evidence" value="ECO:0007669"/>
    <property type="project" value="InterPro"/>
</dbReference>
<dbReference type="CDD" id="cd01949">
    <property type="entry name" value="GGDEF"/>
    <property type="match status" value="1"/>
</dbReference>
<feature type="domain" description="GGDEF" evidence="2">
    <location>
        <begin position="207"/>
        <end position="336"/>
    </location>
</feature>
<dbReference type="AlphaFoldDB" id="A0A0A5I118"/>
<protein>
    <submittedName>
        <fullName evidence="3">Diguanylate cyclase</fullName>
    </submittedName>
</protein>
<dbReference type="Pfam" id="PF01590">
    <property type="entry name" value="GAF"/>
    <property type="match status" value="1"/>
</dbReference>